<evidence type="ECO:0000313" key="2">
    <source>
        <dbReference type="Proteomes" id="UP001454036"/>
    </source>
</evidence>
<reference evidence="1 2" key="1">
    <citation type="submission" date="2024-01" db="EMBL/GenBank/DDBJ databases">
        <title>The complete chloroplast genome sequence of Lithospermum erythrorhizon: insights into the phylogenetic relationship among Boraginaceae species and the maternal lineages of purple gromwells.</title>
        <authorList>
            <person name="Okada T."/>
            <person name="Watanabe K."/>
        </authorList>
    </citation>
    <scope>NUCLEOTIDE SEQUENCE [LARGE SCALE GENOMIC DNA]</scope>
</reference>
<comment type="caution">
    <text evidence="1">The sequence shown here is derived from an EMBL/GenBank/DDBJ whole genome shotgun (WGS) entry which is preliminary data.</text>
</comment>
<proteinExistence type="predicted"/>
<protein>
    <submittedName>
        <fullName evidence="1">Uncharacterized protein</fullName>
    </submittedName>
</protein>
<dbReference type="AlphaFoldDB" id="A0AAV3RVH1"/>
<gene>
    <name evidence="1" type="ORF">LIER_32545</name>
</gene>
<dbReference type="EMBL" id="BAABME010012558">
    <property type="protein sequence ID" value="GAA0185257.1"/>
    <property type="molecule type" value="Genomic_DNA"/>
</dbReference>
<dbReference type="Proteomes" id="UP001454036">
    <property type="component" value="Unassembled WGS sequence"/>
</dbReference>
<accession>A0AAV3RVH1</accession>
<keyword evidence="2" id="KW-1185">Reference proteome</keyword>
<organism evidence="1 2">
    <name type="scientific">Lithospermum erythrorhizon</name>
    <name type="common">Purple gromwell</name>
    <name type="synonym">Lithospermum officinale var. erythrorhizon</name>
    <dbReference type="NCBI Taxonomy" id="34254"/>
    <lineage>
        <taxon>Eukaryota</taxon>
        <taxon>Viridiplantae</taxon>
        <taxon>Streptophyta</taxon>
        <taxon>Embryophyta</taxon>
        <taxon>Tracheophyta</taxon>
        <taxon>Spermatophyta</taxon>
        <taxon>Magnoliopsida</taxon>
        <taxon>eudicotyledons</taxon>
        <taxon>Gunneridae</taxon>
        <taxon>Pentapetalae</taxon>
        <taxon>asterids</taxon>
        <taxon>lamiids</taxon>
        <taxon>Boraginales</taxon>
        <taxon>Boraginaceae</taxon>
        <taxon>Boraginoideae</taxon>
        <taxon>Lithospermeae</taxon>
        <taxon>Lithospermum</taxon>
    </lineage>
</organism>
<sequence length="125" mass="14634">MDSMDLDASDGDTDSLLDYSCTSFKDFQLIKDYFLTKGLKKTRVNFWYWEAAGMIERMRLKSVVEMLRTSGRRKVEDESLKDTEPGMKRCRLQTKRINYNDREVEAVHKEELQLIIDKPVATGIE</sequence>
<name>A0AAV3RVH1_LITER</name>
<evidence type="ECO:0000313" key="1">
    <source>
        <dbReference type="EMBL" id="GAA0185257.1"/>
    </source>
</evidence>